<keyword evidence="1" id="KW-0812">Transmembrane</keyword>
<reference evidence="3 5" key="2">
    <citation type="submission" date="2018-12" db="EMBL/GenBank/DDBJ databases">
        <authorList>
            <consortium name="Pathogen Informatics"/>
        </authorList>
    </citation>
    <scope>NUCLEOTIDE SEQUENCE [LARGE SCALE GENOMIC DNA]</scope>
    <source>
        <strain evidence="3 5">NCTC13489</strain>
    </source>
</reference>
<evidence type="ECO:0000313" key="5">
    <source>
        <dbReference type="Proteomes" id="UP000270036"/>
    </source>
</evidence>
<dbReference type="KEGG" id="cant:NCTC13489_01437"/>
<reference evidence="2 4" key="1">
    <citation type="submission" date="2014-07" db="EMBL/GenBank/DDBJ databases">
        <authorList>
            <person name="Pisani N.G."/>
            <person name="Newman J.D."/>
        </authorList>
    </citation>
    <scope>NUCLEOTIDE SEQUENCE [LARGE SCALE GENOMIC DNA]</scope>
    <source>
        <strain evidence="2 4">LMG 24720</strain>
    </source>
</reference>
<keyword evidence="4" id="KW-1185">Reference proteome</keyword>
<keyword evidence="1" id="KW-0472">Membrane</keyword>
<accession>A0A3S4UY97</accession>
<sequence>MKLTIFQIFTIVSLIAFLIYEFWYLPKWMAALSANDPVIRTDIILFVPILVIFIIISLVQFFRKKKS</sequence>
<dbReference type="STRING" id="266748.HY04_10625"/>
<evidence type="ECO:0000256" key="1">
    <source>
        <dbReference type="SAM" id="Phobius"/>
    </source>
</evidence>
<feature type="transmembrane region" description="Helical" evidence="1">
    <location>
        <begin position="5"/>
        <end position="23"/>
    </location>
</feature>
<dbReference type="EMBL" id="LR134441">
    <property type="protein sequence ID" value="VEH99244.1"/>
    <property type="molecule type" value="Genomic_DNA"/>
</dbReference>
<proteinExistence type="predicted"/>
<evidence type="ECO:0000313" key="3">
    <source>
        <dbReference type="EMBL" id="VEH99244.1"/>
    </source>
</evidence>
<feature type="transmembrane region" description="Helical" evidence="1">
    <location>
        <begin position="43"/>
        <end position="62"/>
    </location>
</feature>
<dbReference type="AlphaFoldDB" id="A0A3S4UY97"/>
<evidence type="ECO:0000313" key="2">
    <source>
        <dbReference type="EMBL" id="KEY18907.1"/>
    </source>
</evidence>
<name>A0A3S4UY97_9FLAO</name>
<keyword evidence="1" id="KW-1133">Transmembrane helix</keyword>
<evidence type="ECO:0000313" key="4">
    <source>
        <dbReference type="Proteomes" id="UP000028349"/>
    </source>
</evidence>
<dbReference type="EMBL" id="JPEP01000002">
    <property type="protein sequence ID" value="KEY18907.1"/>
    <property type="molecule type" value="Genomic_DNA"/>
</dbReference>
<gene>
    <name evidence="2" type="ORF">HY04_10625</name>
    <name evidence="3" type="ORF">NCTC13489_01437</name>
</gene>
<dbReference type="Proteomes" id="UP000028349">
    <property type="component" value="Unassembled WGS sequence"/>
</dbReference>
<dbReference type="RefSeq" id="WP_034719563.1">
    <property type="nucleotide sequence ID" value="NZ_FOIX01000004.1"/>
</dbReference>
<protein>
    <submittedName>
        <fullName evidence="3">Uncharacterized protein</fullName>
    </submittedName>
</protein>
<dbReference type="Proteomes" id="UP000270036">
    <property type="component" value="Chromosome"/>
</dbReference>
<organism evidence="3 5">
    <name type="scientific">Kaistella antarctica</name>
    <dbReference type="NCBI Taxonomy" id="266748"/>
    <lineage>
        <taxon>Bacteria</taxon>
        <taxon>Pseudomonadati</taxon>
        <taxon>Bacteroidota</taxon>
        <taxon>Flavobacteriia</taxon>
        <taxon>Flavobacteriales</taxon>
        <taxon>Weeksellaceae</taxon>
        <taxon>Chryseobacterium group</taxon>
        <taxon>Kaistella</taxon>
    </lineage>
</organism>